<keyword evidence="9 17" id="KW-0418">Kinase</keyword>
<evidence type="ECO:0000259" key="16">
    <source>
        <dbReference type="PROSITE" id="PS50885"/>
    </source>
</evidence>
<dbReference type="PANTHER" id="PTHR45528:SF1">
    <property type="entry name" value="SENSOR HISTIDINE KINASE CPXA"/>
    <property type="match status" value="1"/>
</dbReference>
<gene>
    <name evidence="17" type="ORF">ACJDUH_17760</name>
</gene>
<reference evidence="17 18" key="1">
    <citation type="submission" date="2024-11" db="EMBL/GenBank/DDBJ databases">
        <authorList>
            <person name="Heng Y.C."/>
            <person name="Lim A.C.H."/>
            <person name="Lee J.K.Y."/>
            <person name="Kittelmann S."/>
        </authorList>
    </citation>
    <scope>NUCLEOTIDE SEQUENCE [LARGE SCALE GENOMIC DNA]</scope>
    <source>
        <strain evidence="17 18">WILCCON 0202</strain>
    </source>
</reference>
<dbReference type="SMART" id="SM00388">
    <property type="entry name" value="HisKA"/>
    <property type="match status" value="1"/>
</dbReference>
<evidence type="ECO:0000256" key="4">
    <source>
        <dbReference type="ARBA" id="ARBA00022475"/>
    </source>
</evidence>
<dbReference type="GO" id="GO:0016301">
    <property type="term" value="F:kinase activity"/>
    <property type="evidence" value="ECO:0007669"/>
    <property type="project" value="UniProtKB-KW"/>
</dbReference>
<evidence type="ECO:0000313" key="18">
    <source>
        <dbReference type="Proteomes" id="UP001623661"/>
    </source>
</evidence>
<feature type="domain" description="Histidine kinase" evidence="15">
    <location>
        <begin position="192"/>
        <end position="405"/>
    </location>
</feature>
<keyword evidence="13 14" id="KW-0472">Membrane</keyword>
<dbReference type="SUPFAM" id="SSF55874">
    <property type="entry name" value="ATPase domain of HSP90 chaperone/DNA topoisomerase II/histidine kinase"/>
    <property type="match status" value="1"/>
</dbReference>
<sequence>MIKKNKNLKERNLFFSEILKILKFTLAAVPKLFNYVINKLRFSISFKITTFYAFIFSFFLLLSNIAVVSGFIYFIQKHADNIRTDQGLLYIEFTKNTIEVNNYIGIIVLVILSTDLLFLMIILGIGSKMSKKLLLPVKKMTDAVKNISLQNMNTRLNISGSKDELKDLAITFNQMLDRLQDSYEIQNRFVSDASHELRTPIAVIQGYANLLDRWGKEDKAVLDESVTAIKSEAENMKNLIEQLLFLARSDKNTQKIEMSEFQVKEVIDEVIKETKMIDSTHNIINEKNEQLKIVADKNLLKQALRIFIDNSIKYTPEGGNIKLNSYSKGGSLVIEIDDTGIGISKEDLPHIFDRFYRADKSRTKESGGTGLGLSIAKWIILKHKGSVEVQSRPHYGTKISLRIPI</sequence>
<dbReference type="Gene3D" id="6.10.340.10">
    <property type="match status" value="1"/>
</dbReference>
<dbReference type="InterPro" id="IPR050398">
    <property type="entry name" value="HssS/ArlS-like"/>
</dbReference>
<dbReference type="Proteomes" id="UP001623661">
    <property type="component" value="Unassembled WGS sequence"/>
</dbReference>
<dbReference type="PROSITE" id="PS50885">
    <property type="entry name" value="HAMP"/>
    <property type="match status" value="1"/>
</dbReference>
<dbReference type="Pfam" id="PF02518">
    <property type="entry name" value="HATPase_c"/>
    <property type="match status" value="1"/>
</dbReference>
<evidence type="ECO:0000256" key="9">
    <source>
        <dbReference type="ARBA" id="ARBA00022777"/>
    </source>
</evidence>
<accession>A0ABW8TW27</accession>
<keyword evidence="12" id="KW-0902">Two-component regulatory system</keyword>
<evidence type="ECO:0000313" key="17">
    <source>
        <dbReference type="EMBL" id="MFL0269925.1"/>
    </source>
</evidence>
<dbReference type="EMBL" id="JBJHZY010000005">
    <property type="protein sequence ID" value="MFL0269925.1"/>
    <property type="molecule type" value="Genomic_DNA"/>
</dbReference>
<dbReference type="PROSITE" id="PS50109">
    <property type="entry name" value="HIS_KIN"/>
    <property type="match status" value="1"/>
</dbReference>
<dbReference type="RefSeq" id="WP_406766555.1">
    <property type="nucleotide sequence ID" value="NZ_JBJHZY010000005.1"/>
</dbReference>
<comment type="subcellular location">
    <subcellularLocation>
        <location evidence="2">Cell membrane</location>
        <topology evidence="2">Multi-pass membrane protein</topology>
    </subcellularLocation>
</comment>
<proteinExistence type="predicted"/>
<dbReference type="SUPFAM" id="SSF47384">
    <property type="entry name" value="Homodimeric domain of signal transducing histidine kinase"/>
    <property type="match status" value="1"/>
</dbReference>
<protein>
    <recommendedName>
        <fullName evidence="3">histidine kinase</fullName>
        <ecNumber evidence="3">2.7.13.3</ecNumber>
    </recommendedName>
</protein>
<dbReference type="SMART" id="SM00304">
    <property type="entry name" value="HAMP"/>
    <property type="match status" value="1"/>
</dbReference>
<keyword evidence="11 14" id="KW-1133">Transmembrane helix</keyword>
<evidence type="ECO:0000256" key="12">
    <source>
        <dbReference type="ARBA" id="ARBA00023012"/>
    </source>
</evidence>
<evidence type="ECO:0000256" key="2">
    <source>
        <dbReference type="ARBA" id="ARBA00004651"/>
    </source>
</evidence>
<dbReference type="Pfam" id="PF00512">
    <property type="entry name" value="HisKA"/>
    <property type="match status" value="1"/>
</dbReference>
<keyword evidence="5" id="KW-0597">Phosphoprotein</keyword>
<dbReference type="SMART" id="SM00387">
    <property type="entry name" value="HATPase_c"/>
    <property type="match status" value="1"/>
</dbReference>
<evidence type="ECO:0000256" key="1">
    <source>
        <dbReference type="ARBA" id="ARBA00000085"/>
    </source>
</evidence>
<evidence type="ECO:0000256" key="5">
    <source>
        <dbReference type="ARBA" id="ARBA00022553"/>
    </source>
</evidence>
<dbReference type="CDD" id="cd06225">
    <property type="entry name" value="HAMP"/>
    <property type="match status" value="1"/>
</dbReference>
<evidence type="ECO:0000256" key="10">
    <source>
        <dbReference type="ARBA" id="ARBA00022840"/>
    </source>
</evidence>
<feature type="domain" description="HAMP" evidence="16">
    <location>
        <begin position="131"/>
        <end position="184"/>
    </location>
</feature>
<keyword evidence="8" id="KW-0547">Nucleotide-binding</keyword>
<comment type="catalytic activity">
    <reaction evidence="1">
        <text>ATP + protein L-histidine = ADP + protein N-phospho-L-histidine.</text>
        <dbReference type="EC" id="2.7.13.3"/>
    </reaction>
</comment>
<dbReference type="PRINTS" id="PR00344">
    <property type="entry name" value="BCTRLSENSOR"/>
</dbReference>
<evidence type="ECO:0000256" key="8">
    <source>
        <dbReference type="ARBA" id="ARBA00022741"/>
    </source>
</evidence>
<keyword evidence="18" id="KW-1185">Reference proteome</keyword>
<dbReference type="InterPro" id="IPR036097">
    <property type="entry name" value="HisK_dim/P_sf"/>
</dbReference>
<evidence type="ECO:0000256" key="11">
    <source>
        <dbReference type="ARBA" id="ARBA00022989"/>
    </source>
</evidence>
<dbReference type="InterPro" id="IPR036890">
    <property type="entry name" value="HATPase_C_sf"/>
</dbReference>
<dbReference type="Gene3D" id="1.10.287.130">
    <property type="match status" value="1"/>
</dbReference>
<keyword evidence="6" id="KW-0808">Transferase</keyword>
<dbReference type="InterPro" id="IPR005467">
    <property type="entry name" value="His_kinase_dom"/>
</dbReference>
<keyword evidence="10" id="KW-0067">ATP-binding</keyword>
<evidence type="ECO:0000256" key="7">
    <source>
        <dbReference type="ARBA" id="ARBA00022692"/>
    </source>
</evidence>
<evidence type="ECO:0000259" key="15">
    <source>
        <dbReference type="PROSITE" id="PS50109"/>
    </source>
</evidence>
<dbReference type="EC" id="2.7.13.3" evidence="3"/>
<name>A0ABW8TW27_9CLOT</name>
<dbReference type="Pfam" id="PF00672">
    <property type="entry name" value="HAMP"/>
    <property type="match status" value="1"/>
</dbReference>
<dbReference type="PANTHER" id="PTHR45528">
    <property type="entry name" value="SENSOR HISTIDINE KINASE CPXA"/>
    <property type="match status" value="1"/>
</dbReference>
<feature type="transmembrane region" description="Helical" evidence="14">
    <location>
        <begin position="103"/>
        <end position="125"/>
    </location>
</feature>
<comment type="caution">
    <text evidence="17">The sequence shown here is derived from an EMBL/GenBank/DDBJ whole genome shotgun (WGS) entry which is preliminary data.</text>
</comment>
<evidence type="ECO:0000256" key="6">
    <source>
        <dbReference type="ARBA" id="ARBA00022679"/>
    </source>
</evidence>
<dbReference type="CDD" id="cd00075">
    <property type="entry name" value="HATPase"/>
    <property type="match status" value="1"/>
</dbReference>
<dbReference type="InterPro" id="IPR004358">
    <property type="entry name" value="Sig_transdc_His_kin-like_C"/>
</dbReference>
<dbReference type="InterPro" id="IPR003660">
    <property type="entry name" value="HAMP_dom"/>
</dbReference>
<dbReference type="InterPro" id="IPR003661">
    <property type="entry name" value="HisK_dim/P_dom"/>
</dbReference>
<keyword evidence="7 14" id="KW-0812">Transmembrane</keyword>
<dbReference type="InterPro" id="IPR003594">
    <property type="entry name" value="HATPase_dom"/>
</dbReference>
<organism evidence="17 18">
    <name type="scientific">Candidatus Clostridium radicumherbarum</name>
    <dbReference type="NCBI Taxonomy" id="3381662"/>
    <lineage>
        <taxon>Bacteria</taxon>
        <taxon>Bacillati</taxon>
        <taxon>Bacillota</taxon>
        <taxon>Clostridia</taxon>
        <taxon>Eubacteriales</taxon>
        <taxon>Clostridiaceae</taxon>
        <taxon>Clostridium</taxon>
    </lineage>
</organism>
<dbReference type="CDD" id="cd00082">
    <property type="entry name" value="HisKA"/>
    <property type="match status" value="1"/>
</dbReference>
<evidence type="ECO:0000256" key="13">
    <source>
        <dbReference type="ARBA" id="ARBA00023136"/>
    </source>
</evidence>
<evidence type="ECO:0000256" key="3">
    <source>
        <dbReference type="ARBA" id="ARBA00012438"/>
    </source>
</evidence>
<evidence type="ECO:0000256" key="14">
    <source>
        <dbReference type="SAM" id="Phobius"/>
    </source>
</evidence>
<feature type="transmembrane region" description="Helical" evidence="14">
    <location>
        <begin position="51"/>
        <end position="75"/>
    </location>
</feature>
<keyword evidence="4" id="KW-1003">Cell membrane</keyword>
<dbReference type="Gene3D" id="3.30.565.10">
    <property type="entry name" value="Histidine kinase-like ATPase, C-terminal domain"/>
    <property type="match status" value="1"/>
</dbReference>
<dbReference type="SUPFAM" id="SSF158472">
    <property type="entry name" value="HAMP domain-like"/>
    <property type="match status" value="1"/>
</dbReference>